<gene>
    <name evidence="2" type="ORF">H2O73_04920</name>
</gene>
<evidence type="ECO:0000313" key="3">
    <source>
        <dbReference type="Proteomes" id="UP000571701"/>
    </source>
</evidence>
<dbReference type="RefSeq" id="WP_182107208.1">
    <property type="nucleotide sequence ID" value="NZ_JACFYF010000002.1"/>
</dbReference>
<dbReference type="InterPro" id="IPR026481">
    <property type="entry name" value="CCGSCS"/>
</dbReference>
<feature type="compositionally biased region" description="Basic and acidic residues" evidence="1">
    <location>
        <begin position="10"/>
        <end position="44"/>
    </location>
</feature>
<name>A0A7W2FP53_9VIBR</name>
<dbReference type="EMBL" id="JACFYF010000002">
    <property type="protein sequence ID" value="MBA5761683.1"/>
    <property type="molecule type" value="Genomic_DNA"/>
</dbReference>
<evidence type="ECO:0000313" key="2">
    <source>
        <dbReference type="EMBL" id="MBA5761683.1"/>
    </source>
</evidence>
<proteinExistence type="predicted"/>
<dbReference type="AlphaFoldDB" id="A0A7W2FP53"/>
<protein>
    <submittedName>
        <fullName evidence="2">CCGSCS motif protein</fullName>
    </submittedName>
</protein>
<dbReference type="NCBIfam" id="TIGR04101">
    <property type="entry name" value="CCGSCS"/>
    <property type="match status" value="1"/>
</dbReference>
<organism evidence="2 3">
    <name type="scientific">Vibrio marinisediminis</name>
    <dbReference type="NCBI Taxonomy" id="2758441"/>
    <lineage>
        <taxon>Bacteria</taxon>
        <taxon>Pseudomonadati</taxon>
        <taxon>Pseudomonadota</taxon>
        <taxon>Gammaproteobacteria</taxon>
        <taxon>Vibrionales</taxon>
        <taxon>Vibrionaceae</taxon>
        <taxon>Vibrio</taxon>
    </lineage>
</organism>
<feature type="region of interest" description="Disordered" evidence="1">
    <location>
        <begin position="1"/>
        <end position="53"/>
    </location>
</feature>
<sequence length="53" mass="5651">MALSIKKIFQKKDSEAKTEAAEKQHPAETSNKDGGAEKKNKHDTPSGCCGSCS</sequence>
<evidence type="ECO:0000256" key="1">
    <source>
        <dbReference type="SAM" id="MobiDB-lite"/>
    </source>
</evidence>
<reference evidence="2 3" key="1">
    <citation type="submission" date="2020-07" db="EMBL/GenBank/DDBJ databases">
        <title>Vibrio marinisediminis sp. nov., isolated from marine sediment.</title>
        <authorList>
            <person name="Ji X."/>
        </authorList>
    </citation>
    <scope>NUCLEOTIDE SEQUENCE [LARGE SCALE GENOMIC DNA]</scope>
    <source>
        <strain evidence="2 3">404</strain>
    </source>
</reference>
<comment type="caution">
    <text evidence="2">The sequence shown here is derived from an EMBL/GenBank/DDBJ whole genome shotgun (WGS) entry which is preliminary data.</text>
</comment>
<accession>A0A7W2FP53</accession>
<dbReference type="Proteomes" id="UP000571701">
    <property type="component" value="Unassembled WGS sequence"/>
</dbReference>
<keyword evidence="3" id="KW-1185">Reference proteome</keyword>